<comment type="similarity">
    <text evidence="1">Belongs to the SorC transcriptional regulatory family.</text>
</comment>
<dbReference type="Proteomes" id="UP000010798">
    <property type="component" value="Chromosome"/>
</dbReference>
<sequence>MTTSIYNDEQLILAARLYFLDGLPQAQIGKLVNVSQSKVSRMLAMARERGLVRITVPEYDSRNGDMEEELGRRLGLEAVVIRTVGGLRAEDLRQTIGYFAAPVIAGWIEAASRVAVAGGRTMQALVDQMKPSQPKHELALIQAMGNIDSSPGLYDAVELGRLMARRWGGTFLTLSTPAILPDPETCRRFFGLEQIQGVMNQLGQADLALVGVGTLANSVFLERNVLGPSDLATLQAAGAVGEILGRFYDAHGNECASPFQQRVVSLSLNELRRIPRKVGVVAGADRTQAVLAAIEGGLLNALVINEGGASALLKETR</sequence>
<organism evidence="6 7">
    <name type="scientific">Singulisphaera acidiphila (strain ATCC BAA-1392 / DSM 18658 / VKM B-2454 / MOB10)</name>
    <dbReference type="NCBI Taxonomy" id="886293"/>
    <lineage>
        <taxon>Bacteria</taxon>
        <taxon>Pseudomonadati</taxon>
        <taxon>Planctomycetota</taxon>
        <taxon>Planctomycetia</taxon>
        <taxon>Isosphaerales</taxon>
        <taxon>Isosphaeraceae</taxon>
        <taxon>Singulisphaera</taxon>
    </lineage>
</organism>
<gene>
    <name evidence="6" type="ordered locus">Sinac_1075</name>
</gene>
<dbReference type="Gene3D" id="1.10.10.10">
    <property type="entry name" value="Winged helix-like DNA-binding domain superfamily/Winged helix DNA-binding domain"/>
    <property type="match status" value="1"/>
</dbReference>
<dbReference type="KEGG" id="saci:Sinac_1075"/>
<dbReference type="Gene3D" id="3.40.50.1360">
    <property type="match status" value="1"/>
</dbReference>
<dbReference type="InterPro" id="IPR051054">
    <property type="entry name" value="SorC_transcr_regulators"/>
</dbReference>
<dbReference type="PANTHER" id="PTHR34294:SF1">
    <property type="entry name" value="TRANSCRIPTIONAL REGULATOR LSRR"/>
    <property type="match status" value="1"/>
</dbReference>
<name>L0D7U3_SINAD</name>
<evidence type="ECO:0000256" key="1">
    <source>
        <dbReference type="ARBA" id="ARBA00010466"/>
    </source>
</evidence>
<dbReference type="PANTHER" id="PTHR34294">
    <property type="entry name" value="TRANSCRIPTIONAL REGULATOR-RELATED"/>
    <property type="match status" value="1"/>
</dbReference>
<dbReference type="SUPFAM" id="SSF100950">
    <property type="entry name" value="NagB/RpiA/CoA transferase-like"/>
    <property type="match status" value="1"/>
</dbReference>
<dbReference type="STRING" id="886293.Sinac_1075"/>
<reference evidence="6 7" key="1">
    <citation type="submission" date="2012-02" db="EMBL/GenBank/DDBJ databases">
        <title>Complete sequence of chromosome of Singulisphaera acidiphila DSM 18658.</title>
        <authorList>
            <consortium name="US DOE Joint Genome Institute (JGI-PGF)"/>
            <person name="Lucas S."/>
            <person name="Copeland A."/>
            <person name="Lapidus A."/>
            <person name="Glavina del Rio T."/>
            <person name="Dalin E."/>
            <person name="Tice H."/>
            <person name="Bruce D."/>
            <person name="Goodwin L."/>
            <person name="Pitluck S."/>
            <person name="Peters L."/>
            <person name="Ovchinnikova G."/>
            <person name="Chertkov O."/>
            <person name="Kyrpides N."/>
            <person name="Mavromatis K."/>
            <person name="Ivanova N."/>
            <person name="Brettin T."/>
            <person name="Detter J.C."/>
            <person name="Han C."/>
            <person name="Larimer F."/>
            <person name="Land M."/>
            <person name="Hauser L."/>
            <person name="Markowitz V."/>
            <person name="Cheng J.-F."/>
            <person name="Hugenholtz P."/>
            <person name="Woyke T."/>
            <person name="Wu D."/>
            <person name="Tindall B."/>
            <person name="Pomrenke H."/>
            <person name="Brambilla E."/>
            <person name="Klenk H.-P."/>
            <person name="Eisen J.A."/>
        </authorList>
    </citation>
    <scope>NUCLEOTIDE SEQUENCE [LARGE SCALE GENOMIC DNA]</scope>
    <source>
        <strain evidence="7">ATCC BAA-1392 / DSM 18658 / VKM B-2454 / MOB10</strain>
    </source>
</reference>
<keyword evidence="2" id="KW-0805">Transcription regulation</keyword>
<protein>
    <submittedName>
        <fullName evidence="6">Transcriptional regulator with sigma factor-related N-terminal domain</fullName>
    </submittedName>
</protein>
<dbReference type="InterPro" id="IPR036388">
    <property type="entry name" value="WH-like_DNA-bd_sf"/>
</dbReference>
<dbReference type="GO" id="GO:0030246">
    <property type="term" value="F:carbohydrate binding"/>
    <property type="evidence" value="ECO:0007669"/>
    <property type="project" value="InterPro"/>
</dbReference>
<dbReference type="GO" id="GO:0003677">
    <property type="term" value="F:DNA binding"/>
    <property type="evidence" value="ECO:0007669"/>
    <property type="project" value="UniProtKB-KW"/>
</dbReference>
<dbReference type="InterPro" id="IPR037171">
    <property type="entry name" value="NagB/RpiA_transferase-like"/>
</dbReference>
<evidence type="ECO:0000256" key="3">
    <source>
        <dbReference type="ARBA" id="ARBA00023125"/>
    </source>
</evidence>
<proteinExistence type="inferred from homology"/>
<feature type="domain" description="Sugar-binding" evidence="5">
    <location>
        <begin position="65"/>
        <end position="314"/>
    </location>
</feature>
<evidence type="ECO:0000256" key="4">
    <source>
        <dbReference type="ARBA" id="ARBA00023163"/>
    </source>
</evidence>
<dbReference type="EMBL" id="CP003364">
    <property type="protein sequence ID" value="AGA25474.1"/>
    <property type="molecule type" value="Genomic_DNA"/>
</dbReference>
<dbReference type="eggNOG" id="COG2390">
    <property type="taxonomic scope" value="Bacteria"/>
</dbReference>
<dbReference type="Pfam" id="PF04198">
    <property type="entry name" value="Sugar-bind"/>
    <property type="match status" value="1"/>
</dbReference>
<evidence type="ECO:0000313" key="7">
    <source>
        <dbReference type="Proteomes" id="UP000010798"/>
    </source>
</evidence>
<keyword evidence="7" id="KW-1185">Reference proteome</keyword>
<keyword evidence="4" id="KW-0804">Transcription</keyword>
<accession>L0D7U3</accession>
<evidence type="ECO:0000259" key="5">
    <source>
        <dbReference type="Pfam" id="PF04198"/>
    </source>
</evidence>
<keyword evidence="3" id="KW-0238">DNA-binding</keyword>
<evidence type="ECO:0000256" key="2">
    <source>
        <dbReference type="ARBA" id="ARBA00023015"/>
    </source>
</evidence>
<dbReference type="OrthoDB" id="186585at2"/>
<dbReference type="InterPro" id="IPR007324">
    <property type="entry name" value="Sugar-bd_dom_put"/>
</dbReference>
<dbReference type="AlphaFoldDB" id="L0D7U3"/>
<dbReference type="RefSeq" id="WP_015244651.1">
    <property type="nucleotide sequence ID" value="NC_019892.1"/>
</dbReference>
<dbReference type="HOGENOM" id="CLU_054506_1_1_0"/>
<evidence type="ECO:0000313" key="6">
    <source>
        <dbReference type="EMBL" id="AGA25474.1"/>
    </source>
</evidence>